<comment type="caution">
    <text evidence="8">The sequence shown here is derived from an EMBL/GenBank/DDBJ whole genome shotgun (WGS) entry which is preliminary data.</text>
</comment>
<evidence type="ECO:0000256" key="2">
    <source>
        <dbReference type="ARBA" id="ARBA00022448"/>
    </source>
</evidence>
<dbReference type="EMBL" id="SRHY01000027">
    <property type="protein sequence ID" value="TFJ92216.1"/>
    <property type="molecule type" value="Genomic_DNA"/>
</dbReference>
<keyword evidence="2" id="KW-0813">Transport</keyword>
<comment type="subcellular location">
    <subcellularLocation>
        <location evidence="1">Cytoplasm</location>
    </subcellularLocation>
</comment>
<proteinExistence type="predicted"/>
<protein>
    <submittedName>
        <fullName evidence="8">PTS glucose transporter subunit IIA</fullName>
    </submittedName>
</protein>
<feature type="domain" description="PTS EIIA type-1" evidence="7">
    <location>
        <begin position="31"/>
        <end position="76"/>
    </location>
</feature>
<accession>A0A4Y9A8Q1</accession>
<organism evidence="8 9">
    <name type="scientific">Lentibacillus salicampi</name>
    <dbReference type="NCBI Taxonomy" id="175306"/>
    <lineage>
        <taxon>Bacteria</taxon>
        <taxon>Bacillati</taxon>
        <taxon>Bacillota</taxon>
        <taxon>Bacilli</taxon>
        <taxon>Bacillales</taxon>
        <taxon>Bacillaceae</taxon>
        <taxon>Lentibacillus</taxon>
    </lineage>
</organism>
<keyword evidence="5" id="KW-0598">Phosphotransferase system</keyword>
<dbReference type="GO" id="GO:0005737">
    <property type="term" value="C:cytoplasm"/>
    <property type="evidence" value="ECO:0007669"/>
    <property type="project" value="UniProtKB-SubCell"/>
</dbReference>
<dbReference type="GO" id="GO:0016301">
    <property type="term" value="F:kinase activity"/>
    <property type="evidence" value="ECO:0007669"/>
    <property type="project" value="UniProtKB-KW"/>
</dbReference>
<dbReference type="InterPro" id="IPR001127">
    <property type="entry name" value="PTS_EIIA_1_perm"/>
</dbReference>
<dbReference type="PANTHER" id="PTHR45008">
    <property type="entry name" value="PTS SYSTEM GLUCOSE-SPECIFIC EIIA COMPONENT"/>
    <property type="match status" value="1"/>
</dbReference>
<dbReference type="PROSITE" id="PS51093">
    <property type="entry name" value="PTS_EIIA_TYPE_1"/>
    <property type="match status" value="1"/>
</dbReference>
<evidence type="ECO:0000313" key="9">
    <source>
        <dbReference type="Proteomes" id="UP000298484"/>
    </source>
</evidence>
<keyword evidence="9" id="KW-1185">Reference proteome</keyword>
<dbReference type="SUPFAM" id="SSF51261">
    <property type="entry name" value="Duplicated hybrid motif"/>
    <property type="match status" value="1"/>
</dbReference>
<reference evidence="8 9" key="1">
    <citation type="submission" date="2019-03" db="EMBL/GenBank/DDBJ databases">
        <title>Genome sequence of Lentibacillus salicampi ATCC BAA-719.</title>
        <authorList>
            <person name="Maclea K.S."/>
            <person name="Simoes Junior M."/>
        </authorList>
    </citation>
    <scope>NUCLEOTIDE SEQUENCE [LARGE SCALE GENOMIC DNA]</scope>
    <source>
        <strain evidence="8 9">ATCC BAA-719</strain>
    </source>
</reference>
<dbReference type="GO" id="GO:0009401">
    <property type="term" value="P:phosphoenolpyruvate-dependent sugar phosphotransferase system"/>
    <property type="evidence" value="ECO:0007669"/>
    <property type="project" value="UniProtKB-KW"/>
</dbReference>
<dbReference type="Proteomes" id="UP000298484">
    <property type="component" value="Unassembled WGS sequence"/>
</dbReference>
<keyword evidence="4" id="KW-0808">Transferase</keyword>
<evidence type="ECO:0000256" key="1">
    <source>
        <dbReference type="ARBA" id="ARBA00004496"/>
    </source>
</evidence>
<dbReference type="OrthoDB" id="92465at2"/>
<keyword evidence="3 8" id="KW-0762">Sugar transport</keyword>
<dbReference type="PANTHER" id="PTHR45008:SF1">
    <property type="entry name" value="PTS SYSTEM GLUCOSE-SPECIFIC EIIA COMPONENT"/>
    <property type="match status" value="1"/>
</dbReference>
<dbReference type="Pfam" id="PF00358">
    <property type="entry name" value="PTS_EIIA_1"/>
    <property type="match status" value="1"/>
</dbReference>
<evidence type="ECO:0000313" key="8">
    <source>
        <dbReference type="EMBL" id="TFJ92216.1"/>
    </source>
</evidence>
<gene>
    <name evidence="8" type="ORF">E4U82_13660</name>
</gene>
<evidence type="ECO:0000256" key="5">
    <source>
        <dbReference type="ARBA" id="ARBA00022683"/>
    </source>
</evidence>
<evidence type="ECO:0000259" key="7">
    <source>
        <dbReference type="PROSITE" id="PS51093"/>
    </source>
</evidence>
<dbReference type="Gene3D" id="2.70.70.10">
    <property type="entry name" value="Glucose Permease (Domain IIA)"/>
    <property type="match status" value="1"/>
</dbReference>
<dbReference type="AlphaFoldDB" id="A0A4Y9A8Q1"/>
<dbReference type="InterPro" id="IPR050890">
    <property type="entry name" value="PTS_EIIA_component"/>
</dbReference>
<name>A0A4Y9A8Q1_9BACI</name>
<evidence type="ECO:0000256" key="3">
    <source>
        <dbReference type="ARBA" id="ARBA00022597"/>
    </source>
</evidence>
<keyword evidence="6" id="KW-0418">Kinase</keyword>
<evidence type="ECO:0000256" key="4">
    <source>
        <dbReference type="ARBA" id="ARBA00022679"/>
    </source>
</evidence>
<dbReference type="InterPro" id="IPR011055">
    <property type="entry name" value="Dup_hybrid_motif"/>
</dbReference>
<sequence>MFKKLFGKQDTTETILSPFTGNVISMEDVPDEMFSQKLMGDGIAVEPTEGTVVAPIDGEVVQFFHTKHAIGIQSTS</sequence>
<evidence type="ECO:0000256" key="6">
    <source>
        <dbReference type="ARBA" id="ARBA00022777"/>
    </source>
</evidence>